<keyword evidence="4" id="KW-1185">Reference proteome</keyword>
<dbReference type="GeneID" id="92177478"/>
<protein>
    <recommendedName>
        <fullName evidence="5">Bola-like protein</fullName>
    </recommendedName>
</protein>
<dbReference type="InterPro" id="IPR052275">
    <property type="entry name" value="Mt_Fe-S_assembly_factor"/>
</dbReference>
<dbReference type="SUPFAM" id="SSF82657">
    <property type="entry name" value="BolA-like"/>
    <property type="match status" value="1"/>
</dbReference>
<comment type="similarity">
    <text evidence="1 2">Belongs to the BolA/IbaG family.</text>
</comment>
<dbReference type="PANTHER" id="PTHR46188:SF1">
    <property type="entry name" value="BOLA-LIKE PROTEIN 3"/>
    <property type="match status" value="1"/>
</dbReference>
<evidence type="ECO:0000313" key="3">
    <source>
        <dbReference type="EMBL" id="KAK8869650.1"/>
    </source>
</evidence>
<name>A0AAW0Z651_9TREE</name>
<dbReference type="InterPro" id="IPR002634">
    <property type="entry name" value="BolA"/>
</dbReference>
<dbReference type="AlphaFoldDB" id="A0AAW0Z651"/>
<dbReference type="Gene3D" id="3.30.300.90">
    <property type="entry name" value="BolA-like"/>
    <property type="match status" value="1"/>
</dbReference>
<evidence type="ECO:0008006" key="5">
    <source>
        <dbReference type="Google" id="ProtNLM"/>
    </source>
</evidence>
<dbReference type="Proteomes" id="UP001388673">
    <property type="component" value="Unassembled WGS sequence"/>
</dbReference>
<evidence type="ECO:0000256" key="1">
    <source>
        <dbReference type="ARBA" id="ARBA00005578"/>
    </source>
</evidence>
<dbReference type="RefSeq" id="XP_066805896.1">
    <property type="nucleotide sequence ID" value="XM_066943354.1"/>
</dbReference>
<dbReference type="KEGG" id="kne:92177478"/>
<comment type="caution">
    <text evidence="3">The sequence shown here is derived from an EMBL/GenBank/DDBJ whole genome shotgun (WGS) entry which is preliminary data.</text>
</comment>
<gene>
    <name evidence="3" type="ORF">IAR55_000218</name>
</gene>
<dbReference type="GO" id="GO:0005759">
    <property type="term" value="C:mitochondrial matrix"/>
    <property type="evidence" value="ECO:0007669"/>
    <property type="project" value="TreeGrafter"/>
</dbReference>
<dbReference type="PANTHER" id="PTHR46188">
    <property type="entry name" value="BOLA-LIKE PROTEIN 3"/>
    <property type="match status" value="1"/>
</dbReference>
<evidence type="ECO:0000313" key="4">
    <source>
        <dbReference type="Proteomes" id="UP001388673"/>
    </source>
</evidence>
<dbReference type="Pfam" id="PF01722">
    <property type="entry name" value="BolA"/>
    <property type="match status" value="1"/>
</dbReference>
<proteinExistence type="inferred from homology"/>
<dbReference type="EMBL" id="JBCAWK010000001">
    <property type="protein sequence ID" value="KAK8869650.1"/>
    <property type="molecule type" value="Genomic_DNA"/>
</dbReference>
<dbReference type="InterPro" id="IPR036065">
    <property type="entry name" value="BolA-like_sf"/>
</dbReference>
<accession>A0AAW0Z651</accession>
<sequence>MFNTLTLSIARQSVRWPTSLPAIASTSRLSSFALRSRHYSTPTPTPTLDDGEKAIYEKLRTAFPGQRLEVQDVSGGCGSFYAILISSPAFKGLSTIKQHKLVNQCLKDDIKGIHGLQLKTIPEE</sequence>
<evidence type="ECO:0000256" key="2">
    <source>
        <dbReference type="RuleBase" id="RU003860"/>
    </source>
</evidence>
<reference evidence="3 4" key="1">
    <citation type="journal article" date="2024" name="bioRxiv">
        <title>Comparative genomics of Cryptococcus and Kwoniella reveals pathogenesis evolution and contrasting karyotype dynamics via intercentromeric recombination or chromosome fusion.</title>
        <authorList>
            <person name="Coelho M.A."/>
            <person name="David-Palma M."/>
            <person name="Shea T."/>
            <person name="Bowers K."/>
            <person name="McGinley-Smith S."/>
            <person name="Mohammad A.W."/>
            <person name="Gnirke A."/>
            <person name="Yurkov A.M."/>
            <person name="Nowrousian M."/>
            <person name="Sun S."/>
            <person name="Cuomo C.A."/>
            <person name="Heitman J."/>
        </authorList>
    </citation>
    <scope>NUCLEOTIDE SEQUENCE [LARGE SCALE GENOMIC DNA]</scope>
    <source>
        <strain evidence="3 4">CBS 13917</strain>
    </source>
</reference>
<organism evidence="3 4">
    <name type="scientific">Kwoniella newhampshirensis</name>
    <dbReference type="NCBI Taxonomy" id="1651941"/>
    <lineage>
        <taxon>Eukaryota</taxon>
        <taxon>Fungi</taxon>
        <taxon>Dikarya</taxon>
        <taxon>Basidiomycota</taxon>
        <taxon>Agaricomycotina</taxon>
        <taxon>Tremellomycetes</taxon>
        <taxon>Tremellales</taxon>
        <taxon>Cryptococcaceae</taxon>
        <taxon>Kwoniella</taxon>
    </lineage>
</organism>